<dbReference type="InterPro" id="IPR005956">
    <property type="entry name" value="4OHPhenylPyrv_dOase"/>
</dbReference>
<dbReference type="InterPro" id="IPR041735">
    <property type="entry name" value="4OHPhenylPyrv_dOase_C"/>
</dbReference>
<dbReference type="CDD" id="cd08342">
    <property type="entry name" value="HPPD_N_like"/>
    <property type="match status" value="1"/>
</dbReference>
<dbReference type="Proteomes" id="UP000649573">
    <property type="component" value="Unassembled WGS sequence"/>
</dbReference>
<comment type="similarity">
    <text evidence="2">Belongs to the 4HPPD family.</text>
</comment>
<evidence type="ECO:0000259" key="6">
    <source>
        <dbReference type="PROSITE" id="PS51819"/>
    </source>
</evidence>
<dbReference type="RefSeq" id="WP_189253883.1">
    <property type="nucleotide sequence ID" value="NZ_BMRE01000008.1"/>
</dbReference>
<feature type="domain" description="VOC" evidence="6">
    <location>
        <begin position="152"/>
        <end position="303"/>
    </location>
</feature>
<dbReference type="Pfam" id="PF14696">
    <property type="entry name" value="Glyoxalase_5"/>
    <property type="match status" value="1"/>
</dbReference>
<dbReference type="Gene3D" id="3.10.180.10">
    <property type="entry name" value="2,3-Dihydroxybiphenyl 1,2-Dioxygenase, domain 1"/>
    <property type="match status" value="2"/>
</dbReference>
<dbReference type="InterPro" id="IPR004360">
    <property type="entry name" value="Glyas_Fos-R_dOase_dom"/>
</dbReference>
<reference evidence="8" key="1">
    <citation type="journal article" date="2019" name="Int. J. Syst. Evol. Microbiol.">
        <title>The Global Catalogue of Microorganisms (GCM) 10K type strain sequencing project: providing services to taxonomists for standard genome sequencing and annotation.</title>
        <authorList>
            <consortium name="The Broad Institute Genomics Platform"/>
            <consortium name="The Broad Institute Genome Sequencing Center for Infectious Disease"/>
            <person name="Wu L."/>
            <person name="Ma J."/>
        </authorList>
    </citation>
    <scope>NUCLEOTIDE SEQUENCE [LARGE SCALE GENOMIC DNA]</scope>
    <source>
        <strain evidence="8">JCM 3296</strain>
    </source>
</reference>
<protein>
    <submittedName>
        <fullName evidence="7">4-hydroxyphenylpyruvate dioxygenase</fullName>
    </submittedName>
</protein>
<sequence length="347" mass="37409">MLYNDLTMGHVEFYVADIAVPLAELVDGYGFEVLGSVTTPSHTSTAVGQGEIVFVLTQPHDDDHPASLYVARHGDGVANIVLRTSDARGAFTSAVSAGAHPVVVPKESAGVVSAVIGAFGDVVHTFLQAPEGFIPGFGTLPTPAPREDGLLALDHFAVCLEAGDLAPAVEFYESVLGFSAIFEERIAVGDQAMNSKAVQSASGTVTFTLIEPDTTAKPGQIDDFLKDHGGAGVQHIAFTSKNIVRAVSDLNRRGVRFLDPPKTYYRMLSDRLELVRHTADDLEPLGILVDADHDGHLFQIFTRSTHPRRTLFFEVIERLHAQTFGSGNVQALYQAVEMERITAQEQL</sequence>
<evidence type="ECO:0000256" key="3">
    <source>
        <dbReference type="ARBA" id="ARBA00022723"/>
    </source>
</evidence>
<dbReference type="CDD" id="cd07250">
    <property type="entry name" value="HPPD_C_like"/>
    <property type="match status" value="1"/>
</dbReference>
<dbReference type="SUPFAM" id="SSF54593">
    <property type="entry name" value="Glyoxalase/Bleomycin resistance protein/Dihydroxybiphenyl dioxygenase"/>
    <property type="match status" value="1"/>
</dbReference>
<evidence type="ECO:0000256" key="4">
    <source>
        <dbReference type="ARBA" id="ARBA00022737"/>
    </source>
</evidence>
<comment type="caution">
    <text evidence="7">The sequence shown here is derived from an EMBL/GenBank/DDBJ whole genome shotgun (WGS) entry which is preliminary data.</text>
</comment>
<keyword evidence="8" id="KW-1185">Reference proteome</keyword>
<dbReference type="InterPro" id="IPR029068">
    <property type="entry name" value="Glyas_Bleomycin-R_OHBP_Dase"/>
</dbReference>
<keyword evidence="7" id="KW-0223">Dioxygenase</keyword>
<dbReference type="Pfam" id="PF00903">
    <property type="entry name" value="Glyoxalase"/>
    <property type="match status" value="1"/>
</dbReference>
<accession>A0ABQ2UGL2</accession>
<keyword evidence="4" id="KW-0677">Repeat</keyword>
<comment type="cofactor">
    <cofactor evidence="1">
        <name>Fe cation</name>
        <dbReference type="ChEBI" id="CHEBI:24875"/>
    </cofactor>
</comment>
<keyword evidence="5" id="KW-0408">Iron</keyword>
<evidence type="ECO:0000313" key="7">
    <source>
        <dbReference type="EMBL" id="GGU32535.1"/>
    </source>
</evidence>
<name>A0ABQ2UGL2_9PSEU</name>
<dbReference type="PANTHER" id="PTHR11959:SF1">
    <property type="entry name" value="4-HYDROXYPHENYLPYRUVATE DIOXYGENASE"/>
    <property type="match status" value="1"/>
</dbReference>
<feature type="domain" description="VOC" evidence="6">
    <location>
        <begin position="7"/>
        <end position="129"/>
    </location>
</feature>
<proteinExistence type="inferred from homology"/>
<keyword evidence="3" id="KW-0479">Metal-binding</keyword>
<dbReference type="PIRSF" id="PIRSF009283">
    <property type="entry name" value="HPP_dOase"/>
    <property type="match status" value="1"/>
</dbReference>
<dbReference type="InterPro" id="IPR041736">
    <property type="entry name" value="4OHPhenylPyrv_dOase_N"/>
</dbReference>
<evidence type="ECO:0000313" key="8">
    <source>
        <dbReference type="Proteomes" id="UP000649573"/>
    </source>
</evidence>
<dbReference type="InterPro" id="IPR037523">
    <property type="entry name" value="VOC_core"/>
</dbReference>
<organism evidence="7 8">
    <name type="scientific">Lentzea flava</name>
    <dbReference type="NCBI Taxonomy" id="103732"/>
    <lineage>
        <taxon>Bacteria</taxon>
        <taxon>Bacillati</taxon>
        <taxon>Actinomycetota</taxon>
        <taxon>Actinomycetes</taxon>
        <taxon>Pseudonocardiales</taxon>
        <taxon>Pseudonocardiaceae</taxon>
        <taxon>Lentzea</taxon>
    </lineage>
</organism>
<gene>
    <name evidence="7" type="ORF">GCM10010178_25930</name>
</gene>
<evidence type="ECO:0000256" key="1">
    <source>
        <dbReference type="ARBA" id="ARBA00001962"/>
    </source>
</evidence>
<dbReference type="PANTHER" id="PTHR11959">
    <property type="entry name" value="4-HYDROXYPHENYLPYRUVATE DIOXYGENASE"/>
    <property type="match status" value="1"/>
</dbReference>
<dbReference type="NCBIfam" id="TIGR01263">
    <property type="entry name" value="4HPPD"/>
    <property type="match status" value="1"/>
</dbReference>
<keyword evidence="7" id="KW-0560">Oxidoreductase</keyword>
<dbReference type="GO" id="GO:0051213">
    <property type="term" value="F:dioxygenase activity"/>
    <property type="evidence" value="ECO:0007669"/>
    <property type="project" value="UniProtKB-KW"/>
</dbReference>
<dbReference type="PROSITE" id="PS51819">
    <property type="entry name" value="VOC"/>
    <property type="match status" value="2"/>
</dbReference>
<evidence type="ECO:0000256" key="2">
    <source>
        <dbReference type="ARBA" id="ARBA00005877"/>
    </source>
</evidence>
<dbReference type="EMBL" id="BMRE01000008">
    <property type="protein sequence ID" value="GGU32535.1"/>
    <property type="molecule type" value="Genomic_DNA"/>
</dbReference>
<evidence type="ECO:0000256" key="5">
    <source>
        <dbReference type="ARBA" id="ARBA00023004"/>
    </source>
</evidence>